<dbReference type="PROSITE" id="PS00973">
    <property type="entry name" value="USP_2"/>
    <property type="match status" value="1"/>
</dbReference>
<comment type="caution">
    <text evidence="3">The sequence shown here is derived from an EMBL/GenBank/DDBJ whole genome shotgun (WGS) entry which is preliminary data.</text>
</comment>
<reference evidence="3 4" key="1">
    <citation type="submission" date="2019-03" db="EMBL/GenBank/DDBJ databases">
        <title>Single cell metagenomics reveals metabolic interactions within the superorganism composed of flagellate Streblomastix strix and complex community of Bacteroidetes bacteria on its surface.</title>
        <authorList>
            <person name="Treitli S.C."/>
            <person name="Kolisko M."/>
            <person name="Husnik F."/>
            <person name="Keeling P."/>
            <person name="Hampl V."/>
        </authorList>
    </citation>
    <scope>NUCLEOTIDE SEQUENCE [LARGE SCALE GENOMIC DNA]</scope>
    <source>
        <strain evidence="3">ST1C</strain>
    </source>
</reference>
<feature type="compositionally biased region" description="Low complexity" evidence="1">
    <location>
        <begin position="370"/>
        <end position="392"/>
    </location>
</feature>
<dbReference type="CDD" id="cd02257">
    <property type="entry name" value="Peptidase_C19"/>
    <property type="match status" value="1"/>
</dbReference>
<dbReference type="PANTHER" id="PTHR24006">
    <property type="entry name" value="UBIQUITIN CARBOXYL-TERMINAL HYDROLASE"/>
    <property type="match status" value="1"/>
</dbReference>
<dbReference type="InterPro" id="IPR038765">
    <property type="entry name" value="Papain-like_cys_pep_sf"/>
</dbReference>
<dbReference type="InterPro" id="IPR050164">
    <property type="entry name" value="Peptidase_C19"/>
</dbReference>
<feature type="compositionally biased region" description="Basic and acidic residues" evidence="1">
    <location>
        <begin position="208"/>
        <end position="220"/>
    </location>
</feature>
<dbReference type="EMBL" id="SNRW01002153">
    <property type="protein sequence ID" value="KAA6393747.1"/>
    <property type="molecule type" value="Genomic_DNA"/>
</dbReference>
<evidence type="ECO:0000256" key="1">
    <source>
        <dbReference type="SAM" id="MobiDB-lite"/>
    </source>
</evidence>
<dbReference type="GO" id="GO:0005634">
    <property type="term" value="C:nucleus"/>
    <property type="evidence" value="ECO:0007669"/>
    <property type="project" value="TreeGrafter"/>
</dbReference>
<feature type="compositionally biased region" description="Polar residues" evidence="1">
    <location>
        <begin position="221"/>
        <end position="231"/>
    </location>
</feature>
<dbReference type="GO" id="GO:0004843">
    <property type="term" value="F:cysteine-type deubiquitinase activity"/>
    <property type="evidence" value="ECO:0007669"/>
    <property type="project" value="InterPro"/>
</dbReference>
<dbReference type="OrthoDB" id="292964at2759"/>
<proteinExistence type="predicted"/>
<evidence type="ECO:0000259" key="2">
    <source>
        <dbReference type="PROSITE" id="PS50235"/>
    </source>
</evidence>
<feature type="compositionally biased region" description="Acidic residues" evidence="1">
    <location>
        <begin position="519"/>
        <end position="543"/>
    </location>
</feature>
<feature type="compositionally biased region" description="Polar residues" evidence="1">
    <location>
        <begin position="338"/>
        <end position="352"/>
    </location>
</feature>
<sequence length="607" mass="70107">MRAILKDRKLLEQQQTLQDEFSNNYSINSISKSIADKFPPPGQLLSKFFLLQNVQLNQQQTIQSLLFPNPVVSSFGGYLVTVTRCTRCNTASRRKSTFFDQSVPYSSSLLVSLRAAVGKKSWLNGKNKFTCSGCMRMGREATVRILFDTMPPVLTLHINRFSYQQASMTVKKITDRCRIPFCFTPDRSTMTKKCWKGSQKDPLNQANKKNDKENKLKDNNSDPNSSDLGNLTEENIGMEECVYVLTGVIVHVGTQPLMGHYMAIARVDNPLLSLPPADYVRKLMVKKMEKRRNRDWVEERRKNIMNPQMVNKSAKFESQESVVIDITDQEDGNDADDQSQIKSQSESPQASHEMQIPSPYSEPVSPKPTSQSQQQQQQQQQLKQQQKQQYQSPTRRPSPRKISQTPTKLNQRRVSMPPLDQIPHELEVLAQGKEKEMTLAQQRHIREFIEWHGVDGLEEDEVETAIWEKNEEKLWKLKQQEEDNDKNKGVINLTVNLNPTGRKQTEKNVNKINTNQNLLDEESNSDFDEEENLDFEDDEDDELLNEKENNGIDQENDDDEDDADEIEGEIEHLKENYLIEQQKNQQIDQIERENIPTFEIQTTMTFL</sequence>
<feature type="region of interest" description="Disordered" evidence="1">
    <location>
        <begin position="330"/>
        <end position="419"/>
    </location>
</feature>
<feature type="compositionally biased region" description="Polar residues" evidence="1">
    <location>
        <begin position="401"/>
        <end position="413"/>
    </location>
</feature>
<dbReference type="Proteomes" id="UP000324800">
    <property type="component" value="Unassembled WGS sequence"/>
</dbReference>
<accession>A0A5J4WFJ0</accession>
<feature type="compositionally biased region" description="Acidic residues" evidence="1">
    <location>
        <begin position="554"/>
        <end position="568"/>
    </location>
</feature>
<evidence type="ECO:0000313" key="3">
    <source>
        <dbReference type="EMBL" id="KAA6393747.1"/>
    </source>
</evidence>
<dbReference type="InterPro" id="IPR001394">
    <property type="entry name" value="Peptidase_C19_UCH"/>
</dbReference>
<gene>
    <name evidence="3" type="ORF">EZS28_010726</name>
</gene>
<dbReference type="GO" id="GO:0016579">
    <property type="term" value="P:protein deubiquitination"/>
    <property type="evidence" value="ECO:0007669"/>
    <property type="project" value="InterPro"/>
</dbReference>
<feature type="region of interest" description="Disordered" evidence="1">
    <location>
        <begin position="191"/>
        <end position="231"/>
    </location>
</feature>
<dbReference type="InterPro" id="IPR018200">
    <property type="entry name" value="USP_CS"/>
</dbReference>
<feature type="region of interest" description="Disordered" evidence="1">
    <location>
        <begin position="499"/>
        <end position="569"/>
    </location>
</feature>
<protein>
    <recommendedName>
        <fullName evidence="2">USP domain-containing protein</fullName>
    </recommendedName>
</protein>
<dbReference type="AlphaFoldDB" id="A0A5J4WFJ0"/>
<dbReference type="Pfam" id="PF00443">
    <property type="entry name" value="UCH"/>
    <property type="match status" value="1"/>
</dbReference>
<dbReference type="Gene3D" id="3.90.70.10">
    <property type="entry name" value="Cysteine proteinases"/>
    <property type="match status" value="1"/>
</dbReference>
<evidence type="ECO:0000313" key="4">
    <source>
        <dbReference type="Proteomes" id="UP000324800"/>
    </source>
</evidence>
<dbReference type="SUPFAM" id="SSF54001">
    <property type="entry name" value="Cysteine proteinases"/>
    <property type="match status" value="1"/>
</dbReference>
<name>A0A5J4WFJ0_9EUKA</name>
<dbReference type="InterPro" id="IPR028889">
    <property type="entry name" value="USP"/>
</dbReference>
<organism evidence="3 4">
    <name type="scientific">Streblomastix strix</name>
    <dbReference type="NCBI Taxonomy" id="222440"/>
    <lineage>
        <taxon>Eukaryota</taxon>
        <taxon>Metamonada</taxon>
        <taxon>Preaxostyla</taxon>
        <taxon>Oxymonadida</taxon>
        <taxon>Streblomastigidae</taxon>
        <taxon>Streblomastix</taxon>
    </lineage>
</organism>
<feature type="domain" description="USP" evidence="2">
    <location>
        <begin position="1"/>
        <end position="322"/>
    </location>
</feature>
<dbReference type="PROSITE" id="PS50235">
    <property type="entry name" value="USP_3"/>
    <property type="match status" value="1"/>
</dbReference>
<dbReference type="GO" id="GO:0005829">
    <property type="term" value="C:cytosol"/>
    <property type="evidence" value="ECO:0007669"/>
    <property type="project" value="TreeGrafter"/>
</dbReference>